<dbReference type="EMBL" id="JACTVM010000001">
    <property type="protein sequence ID" value="MBC9225682.1"/>
    <property type="molecule type" value="Genomic_DNA"/>
</dbReference>
<dbReference type="SUPFAM" id="SSF53927">
    <property type="entry name" value="Cytidine deaminase-like"/>
    <property type="match status" value="1"/>
</dbReference>
<dbReference type="PANTHER" id="PTHR11079">
    <property type="entry name" value="CYTOSINE DEAMINASE FAMILY MEMBER"/>
    <property type="match status" value="1"/>
</dbReference>
<feature type="domain" description="CMP/dCMP-type deaminase" evidence="1">
    <location>
        <begin position="4"/>
        <end position="126"/>
    </location>
</feature>
<evidence type="ECO:0000313" key="3">
    <source>
        <dbReference type="Proteomes" id="UP000620591"/>
    </source>
</evidence>
<evidence type="ECO:0000313" key="2">
    <source>
        <dbReference type="EMBL" id="MBC9225682.1"/>
    </source>
</evidence>
<dbReference type="Proteomes" id="UP000620591">
    <property type="component" value="Unassembled WGS sequence"/>
</dbReference>
<reference evidence="2" key="1">
    <citation type="submission" date="2020-09" db="EMBL/GenBank/DDBJ databases">
        <title>Novel species in genus Aeromicrobium.</title>
        <authorList>
            <person name="Zhang G."/>
        </authorList>
    </citation>
    <scope>NUCLEOTIDE SEQUENCE</scope>
    <source>
        <strain evidence="2">Zg-636</strain>
    </source>
</reference>
<dbReference type="RefSeq" id="WP_187768795.1">
    <property type="nucleotide sequence ID" value="NZ_JACTVM010000001.1"/>
</dbReference>
<evidence type="ECO:0000259" key="1">
    <source>
        <dbReference type="PROSITE" id="PS51747"/>
    </source>
</evidence>
<gene>
    <name evidence="2" type="ORF">IBG24_05070</name>
</gene>
<dbReference type="PANTHER" id="PTHR11079:SF161">
    <property type="entry name" value="CMP_DCMP-TYPE DEAMINASE DOMAIN-CONTAINING PROTEIN"/>
    <property type="match status" value="1"/>
</dbReference>
<dbReference type="InterPro" id="IPR002125">
    <property type="entry name" value="CMP_dCMP_dom"/>
</dbReference>
<dbReference type="Gene3D" id="3.40.140.10">
    <property type="entry name" value="Cytidine Deaminase, domain 2"/>
    <property type="match status" value="1"/>
</dbReference>
<comment type="caution">
    <text evidence="2">The sequence shown here is derived from an EMBL/GenBank/DDBJ whole genome shotgun (WGS) entry which is preliminary data.</text>
</comment>
<dbReference type="GO" id="GO:0006152">
    <property type="term" value="P:purine nucleoside catabolic process"/>
    <property type="evidence" value="ECO:0007669"/>
    <property type="project" value="TreeGrafter"/>
</dbReference>
<accession>A0A8I0JZ79</accession>
<dbReference type="Pfam" id="PF00383">
    <property type="entry name" value="dCMP_cyt_deam_1"/>
    <property type="match status" value="1"/>
</dbReference>
<proteinExistence type="predicted"/>
<dbReference type="InterPro" id="IPR016193">
    <property type="entry name" value="Cytidine_deaminase-like"/>
</dbReference>
<dbReference type="PROSITE" id="PS51747">
    <property type="entry name" value="CYT_DCMP_DEAMINASES_2"/>
    <property type="match status" value="1"/>
</dbReference>
<protein>
    <submittedName>
        <fullName evidence="2">Nucleoside deaminase</fullName>
    </submittedName>
</protein>
<name>A0A8I0JZ79_9ACTN</name>
<dbReference type="CDD" id="cd01285">
    <property type="entry name" value="nucleoside_deaminase"/>
    <property type="match status" value="1"/>
</dbReference>
<organism evidence="2 3">
    <name type="scientific">Aeromicrobium senzhongii</name>
    <dbReference type="NCBI Taxonomy" id="2663859"/>
    <lineage>
        <taxon>Bacteria</taxon>
        <taxon>Bacillati</taxon>
        <taxon>Actinomycetota</taxon>
        <taxon>Actinomycetes</taxon>
        <taxon>Propionibacteriales</taxon>
        <taxon>Nocardioidaceae</taxon>
        <taxon>Aeromicrobium</taxon>
    </lineage>
</organism>
<sequence length="158" mass="17374">MTRQHDIRWLGTAIDLAVENVDAGGGPFAALVVRGDELIATGRNRVTPNLDPSAHAEVVAIRAACREIGDFSLAGLTLYTSCEPCPMCLATSLWARVDRVVYAADRDDAARGGFDDREFYDLFARDRSTWPTAVVEARPADAERPFTTWLSKADRVPY</sequence>
<dbReference type="GO" id="GO:0047974">
    <property type="term" value="F:guanosine deaminase activity"/>
    <property type="evidence" value="ECO:0007669"/>
    <property type="project" value="TreeGrafter"/>
</dbReference>
<dbReference type="AlphaFoldDB" id="A0A8I0JZ79"/>